<gene>
    <name evidence="9" type="ORF">PV06_00802</name>
</gene>
<evidence type="ECO:0000313" key="10">
    <source>
        <dbReference type="Proteomes" id="UP000053342"/>
    </source>
</evidence>
<dbReference type="CDD" id="cd11060">
    <property type="entry name" value="CYP57A1-like"/>
    <property type="match status" value="1"/>
</dbReference>
<dbReference type="GO" id="GO:0016705">
    <property type="term" value="F:oxidoreductase activity, acting on paired donors, with incorporation or reduction of molecular oxygen"/>
    <property type="evidence" value="ECO:0007669"/>
    <property type="project" value="InterPro"/>
</dbReference>
<accession>A0A0D2EJV3</accession>
<dbReference type="VEuPathDB" id="FungiDB:PV06_00802"/>
<dbReference type="Pfam" id="PF00067">
    <property type="entry name" value="p450"/>
    <property type="match status" value="1"/>
</dbReference>
<dbReference type="Gene3D" id="1.10.630.10">
    <property type="entry name" value="Cytochrome P450"/>
    <property type="match status" value="1"/>
</dbReference>
<feature type="binding site" description="axial binding residue" evidence="6">
    <location>
        <position position="450"/>
    </location>
    <ligand>
        <name>heme</name>
        <dbReference type="ChEBI" id="CHEBI:30413"/>
    </ligand>
    <ligandPart>
        <name>Fe</name>
        <dbReference type="ChEBI" id="CHEBI:18248"/>
    </ligandPart>
</feature>
<evidence type="ECO:0000256" key="7">
    <source>
        <dbReference type="RuleBase" id="RU000461"/>
    </source>
</evidence>
<keyword evidence="3 6" id="KW-0479">Metal-binding</keyword>
<keyword evidence="7" id="KW-0503">Monooxygenase</keyword>
<keyword evidence="8" id="KW-1133">Transmembrane helix</keyword>
<dbReference type="EMBL" id="KN847332">
    <property type="protein sequence ID" value="KIW48189.1"/>
    <property type="molecule type" value="Genomic_DNA"/>
</dbReference>
<comment type="similarity">
    <text evidence="2 7">Belongs to the cytochrome P450 family.</text>
</comment>
<organism evidence="9 10">
    <name type="scientific">Exophiala oligosperma</name>
    <dbReference type="NCBI Taxonomy" id="215243"/>
    <lineage>
        <taxon>Eukaryota</taxon>
        <taxon>Fungi</taxon>
        <taxon>Dikarya</taxon>
        <taxon>Ascomycota</taxon>
        <taxon>Pezizomycotina</taxon>
        <taxon>Eurotiomycetes</taxon>
        <taxon>Chaetothyriomycetidae</taxon>
        <taxon>Chaetothyriales</taxon>
        <taxon>Herpotrichiellaceae</taxon>
        <taxon>Exophiala</taxon>
    </lineage>
</organism>
<dbReference type="PRINTS" id="PR00385">
    <property type="entry name" value="P450"/>
</dbReference>
<dbReference type="GeneID" id="27352876"/>
<protein>
    <submittedName>
        <fullName evidence="9">Uncharacterized protein</fullName>
    </submittedName>
</protein>
<name>A0A0D2EJV3_9EURO</name>
<dbReference type="Proteomes" id="UP000053342">
    <property type="component" value="Unassembled WGS sequence"/>
</dbReference>
<dbReference type="OrthoDB" id="3934656at2759"/>
<dbReference type="GO" id="GO:0004497">
    <property type="term" value="F:monooxygenase activity"/>
    <property type="evidence" value="ECO:0007669"/>
    <property type="project" value="UniProtKB-KW"/>
</dbReference>
<evidence type="ECO:0000256" key="3">
    <source>
        <dbReference type="ARBA" id="ARBA00022723"/>
    </source>
</evidence>
<dbReference type="PROSITE" id="PS00086">
    <property type="entry name" value="CYTOCHROME_P450"/>
    <property type="match status" value="1"/>
</dbReference>
<evidence type="ECO:0000256" key="2">
    <source>
        <dbReference type="ARBA" id="ARBA00010617"/>
    </source>
</evidence>
<dbReference type="PRINTS" id="PR00463">
    <property type="entry name" value="EP450I"/>
</dbReference>
<dbReference type="InterPro" id="IPR050121">
    <property type="entry name" value="Cytochrome_P450_monoxygenase"/>
</dbReference>
<evidence type="ECO:0000313" key="9">
    <source>
        <dbReference type="EMBL" id="KIW48189.1"/>
    </source>
</evidence>
<keyword evidence="8" id="KW-0812">Transmembrane</keyword>
<dbReference type="GO" id="GO:0020037">
    <property type="term" value="F:heme binding"/>
    <property type="evidence" value="ECO:0007669"/>
    <property type="project" value="InterPro"/>
</dbReference>
<keyword evidence="10" id="KW-1185">Reference proteome</keyword>
<dbReference type="InterPro" id="IPR001128">
    <property type="entry name" value="Cyt_P450"/>
</dbReference>
<evidence type="ECO:0000256" key="6">
    <source>
        <dbReference type="PIRSR" id="PIRSR602401-1"/>
    </source>
</evidence>
<dbReference type="SUPFAM" id="SSF48264">
    <property type="entry name" value="Cytochrome P450"/>
    <property type="match status" value="1"/>
</dbReference>
<keyword evidence="6 7" id="KW-0349">Heme</keyword>
<evidence type="ECO:0000256" key="5">
    <source>
        <dbReference type="ARBA" id="ARBA00023004"/>
    </source>
</evidence>
<keyword evidence="5 6" id="KW-0408">Iron</keyword>
<evidence type="ECO:0000256" key="8">
    <source>
        <dbReference type="SAM" id="Phobius"/>
    </source>
</evidence>
<sequence length="507" mass="57152">MEAIPRNNPTVLFSLFVFSVTALLFLWRLFFQSRDLRHIPGPLGARLTNFWLVSKYRRGILFKDIALDLNKRYGPVVRYGPRRVLFSDASAINVIFNTRNTLPKAESYEVMNQIVNGKVISSWATTRDEAHISAMKKQVISAFTTTAILDYEPHIDHNINFLVAKLQKDSMDSPEVNIAKFIIFFAFDTICRIAFSDDQGFMAKQADLGNTLEAARLRFQHWHFWGPLPALERLLFKNRFVARTSSTSLLGKLASERLQSRMEKGGLGTESDLLDRYLQAAQRDPATFTPSTLIGILISTIHAGAETTASTVNACLYNLLRNPDALAKLRAELDAANLSSPPLWSEVSRLRYLEACFRESMRLVPLLINPIERDVPPSGATVAGTFVPGGTVVSLNVHALNRDPAVYGEDVDSFRPERWLLDDEGDEGDEARRARMQRADMTFSQGRRSCIGQHIAWIEMKKVLPALLTKFDIELVHPDEPLSMPTKQLVVLIDNLHVRLSPRKVES</sequence>
<evidence type="ECO:0000256" key="1">
    <source>
        <dbReference type="ARBA" id="ARBA00001971"/>
    </source>
</evidence>
<dbReference type="InterPro" id="IPR017972">
    <property type="entry name" value="Cyt_P450_CS"/>
</dbReference>
<keyword evidence="4 7" id="KW-0560">Oxidoreductase</keyword>
<dbReference type="HOGENOM" id="CLU_001570_14_0_1"/>
<feature type="transmembrane region" description="Helical" evidence="8">
    <location>
        <begin position="12"/>
        <end position="31"/>
    </location>
</feature>
<comment type="cofactor">
    <cofactor evidence="1 6">
        <name>heme</name>
        <dbReference type="ChEBI" id="CHEBI:30413"/>
    </cofactor>
</comment>
<dbReference type="GO" id="GO:0005506">
    <property type="term" value="F:iron ion binding"/>
    <property type="evidence" value="ECO:0007669"/>
    <property type="project" value="InterPro"/>
</dbReference>
<dbReference type="InterPro" id="IPR002401">
    <property type="entry name" value="Cyt_P450_E_grp-I"/>
</dbReference>
<dbReference type="InterPro" id="IPR036396">
    <property type="entry name" value="Cyt_P450_sf"/>
</dbReference>
<dbReference type="STRING" id="215243.A0A0D2EJV3"/>
<keyword evidence="8" id="KW-0472">Membrane</keyword>
<dbReference type="RefSeq" id="XP_016268405.1">
    <property type="nucleotide sequence ID" value="XM_016401352.1"/>
</dbReference>
<evidence type="ECO:0000256" key="4">
    <source>
        <dbReference type="ARBA" id="ARBA00023002"/>
    </source>
</evidence>
<proteinExistence type="inferred from homology"/>
<dbReference type="PANTHER" id="PTHR24305:SF232">
    <property type="entry name" value="P450, PUTATIVE (EUROFUNG)-RELATED"/>
    <property type="match status" value="1"/>
</dbReference>
<reference evidence="9 10" key="1">
    <citation type="submission" date="2015-01" db="EMBL/GenBank/DDBJ databases">
        <title>The Genome Sequence of Exophiala oligosperma CBS72588.</title>
        <authorList>
            <consortium name="The Broad Institute Genomics Platform"/>
            <person name="Cuomo C."/>
            <person name="de Hoog S."/>
            <person name="Gorbushina A."/>
            <person name="Stielow B."/>
            <person name="Teixiera M."/>
            <person name="Abouelleil A."/>
            <person name="Chapman S.B."/>
            <person name="Priest M."/>
            <person name="Young S.K."/>
            <person name="Wortman J."/>
            <person name="Nusbaum C."/>
            <person name="Birren B."/>
        </authorList>
    </citation>
    <scope>NUCLEOTIDE SEQUENCE [LARGE SCALE GENOMIC DNA]</scope>
    <source>
        <strain evidence="9 10">CBS 72588</strain>
    </source>
</reference>
<dbReference type="AlphaFoldDB" id="A0A0D2EJV3"/>
<dbReference type="PANTHER" id="PTHR24305">
    <property type="entry name" value="CYTOCHROME P450"/>
    <property type="match status" value="1"/>
</dbReference>